<dbReference type="Proteomes" id="UP000464495">
    <property type="component" value="Chromosome"/>
</dbReference>
<dbReference type="Gene3D" id="3.40.630.30">
    <property type="match status" value="1"/>
</dbReference>
<dbReference type="Pfam" id="PF00583">
    <property type="entry name" value="Acetyltransf_1"/>
    <property type="match status" value="1"/>
</dbReference>
<dbReference type="EMBL" id="CP046620">
    <property type="protein sequence ID" value="QHQ37168.1"/>
    <property type="molecule type" value="Genomic_DNA"/>
</dbReference>
<gene>
    <name evidence="4" type="ORF">GO499_19255</name>
</gene>
<evidence type="ECO:0000313" key="4">
    <source>
        <dbReference type="EMBL" id="QHQ37168.1"/>
    </source>
</evidence>
<evidence type="ECO:0000259" key="3">
    <source>
        <dbReference type="PROSITE" id="PS51186"/>
    </source>
</evidence>
<evidence type="ECO:0000256" key="2">
    <source>
        <dbReference type="ARBA" id="ARBA00023315"/>
    </source>
</evidence>
<feature type="domain" description="N-acetyltransferase" evidence="3">
    <location>
        <begin position="11"/>
        <end position="158"/>
    </location>
</feature>
<dbReference type="RefSeq" id="WP_161863709.1">
    <property type="nucleotide sequence ID" value="NZ_CP046620.1"/>
</dbReference>
<dbReference type="PROSITE" id="PS51186">
    <property type="entry name" value="GNAT"/>
    <property type="match status" value="1"/>
</dbReference>
<keyword evidence="1 4" id="KW-0808">Transferase</keyword>
<dbReference type="PANTHER" id="PTHR43877:SF1">
    <property type="entry name" value="ACETYLTRANSFERASE"/>
    <property type="match status" value="1"/>
</dbReference>
<dbReference type="InterPro" id="IPR016181">
    <property type="entry name" value="Acyl_CoA_acyltransferase"/>
</dbReference>
<dbReference type="CDD" id="cd04301">
    <property type="entry name" value="NAT_SF"/>
    <property type="match status" value="1"/>
</dbReference>
<proteinExistence type="predicted"/>
<dbReference type="SUPFAM" id="SSF55729">
    <property type="entry name" value="Acyl-CoA N-acyltransferases (Nat)"/>
    <property type="match status" value="1"/>
</dbReference>
<name>A0A6P1T364_9RHOB</name>
<organism evidence="4 5">
    <name type="scientific">Algicella marina</name>
    <dbReference type="NCBI Taxonomy" id="2683284"/>
    <lineage>
        <taxon>Bacteria</taxon>
        <taxon>Pseudomonadati</taxon>
        <taxon>Pseudomonadota</taxon>
        <taxon>Alphaproteobacteria</taxon>
        <taxon>Rhodobacterales</taxon>
        <taxon>Paracoccaceae</taxon>
        <taxon>Algicella</taxon>
    </lineage>
</organism>
<keyword evidence="5" id="KW-1185">Reference proteome</keyword>
<dbReference type="KEGG" id="amaq:GO499_19255"/>
<dbReference type="AlphaFoldDB" id="A0A6P1T364"/>
<evidence type="ECO:0000313" key="5">
    <source>
        <dbReference type="Proteomes" id="UP000464495"/>
    </source>
</evidence>
<dbReference type="PANTHER" id="PTHR43877">
    <property type="entry name" value="AMINOALKYLPHOSPHONATE N-ACETYLTRANSFERASE-RELATED-RELATED"/>
    <property type="match status" value="1"/>
</dbReference>
<sequence>MSIADRGTEVLAMRAATEADVPALAALWHAGWQDGHAAVVPEGLLPHRDAASFAVRTRRHLGRIMLAERKGRLLGFYMLHDDELEQFYVAPQARGTGVAAELMKDAERAMAKVGAVRAWLACSVGNLRAARFYEKCGWQRMGVEPMELEVLEGSFTLDIWRYEKDLGGGG</sequence>
<evidence type="ECO:0000256" key="1">
    <source>
        <dbReference type="ARBA" id="ARBA00022679"/>
    </source>
</evidence>
<protein>
    <submittedName>
        <fullName evidence="4">GNAT family N-acetyltransferase</fullName>
    </submittedName>
</protein>
<accession>A0A6P1T364</accession>
<dbReference type="GO" id="GO:0016747">
    <property type="term" value="F:acyltransferase activity, transferring groups other than amino-acyl groups"/>
    <property type="evidence" value="ECO:0007669"/>
    <property type="project" value="InterPro"/>
</dbReference>
<reference evidence="4 5" key="1">
    <citation type="submission" date="2019-12" db="EMBL/GenBank/DDBJ databases">
        <title>Complete genome sequence of Algicella marina strain 9Alg 56(T) isolated from the red alga Tichocarpus crinitus.</title>
        <authorList>
            <person name="Kim S.-G."/>
            <person name="Nedashkovskaya O.I."/>
        </authorList>
    </citation>
    <scope>NUCLEOTIDE SEQUENCE [LARGE SCALE GENOMIC DNA]</scope>
    <source>
        <strain evidence="4 5">9Alg 56</strain>
    </source>
</reference>
<dbReference type="InterPro" id="IPR000182">
    <property type="entry name" value="GNAT_dom"/>
</dbReference>
<keyword evidence="2" id="KW-0012">Acyltransferase</keyword>
<dbReference type="InterPro" id="IPR050832">
    <property type="entry name" value="Bact_Acetyltransf"/>
</dbReference>